<reference evidence="2" key="1">
    <citation type="journal article" date="2022" name="bioRxiv">
        <title>Sequencing and chromosome-scale assembly of the giantPleurodeles waltlgenome.</title>
        <authorList>
            <person name="Brown T."/>
            <person name="Elewa A."/>
            <person name="Iarovenko S."/>
            <person name="Subramanian E."/>
            <person name="Araus A.J."/>
            <person name="Petzold A."/>
            <person name="Susuki M."/>
            <person name="Suzuki K.-i.T."/>
            <person name="Hayashi T."/>
            <person name="Toyoda A."/>
            <person name="Oliveira C."/>
            <person name="Osipova E."/>
            <person name="Leigh N.D."/>
            <person name="Simon A."/>
            <person name="Yun M.H."/>
        </authorList>
    </citation>
    <scope>NUCLEOTIDE SEQUENCE</scope>
    <source>
        <strain evidence="2">20211129_DDA</strain>
        <tissue evidence="2">Liver</tissue>
    </source>
</reference>
<proteinExistence type="predicted"/>
<accession>A0AAV7PYA6</accession>
<dbReference type="AlphaFoldDB" id="A0AAV7PYA6"/>
<gene>
    <name evidence="2" type="ORF">NDU88_011245</name>
</gene>
<sequence>MLTRLRPQSRSVTSGRRPQVPATHDLGLENKCRSLSAVLSLAKHLRALYQSAREQDGITSQMYRESRDPGAVGVLSEPRGSESEIRGRRIGTRKETDADSGPRGGREESGAPGRSAPWRVSEHCRPGAPGANGAARRGVPVSPPPPVCLVGTAADGDRENPRGGMRRRATELRGQSA</sequence>
<protein>
    <submittedName>
        <fullName evidence="2">Uncharacterized protein</fullName>
    </submittedName>
</protein>
<dbReference type="EMBL" id="JANPWB010000011">
    <property type="protein sequence ID" value="KAJ1132944.1"/>
    <property type="molecule type" value="Genomic_DNA"/>
</dbReference>
<feature type="compositionally biased region" description="Polar residues" evidence="1">
    <location>
        <begin position="1"/>
        <end position="16"/>
    </location>
</feature>
<evidence type="ECO:0000256" key="1">
    <source>
        <dbReference type="SAM" id="MobiDB-lite"/>
    </source>
</evidence>
<dbReference type="Proteomes" id="UP001066276">
    <property type="component" value="Chromosome 7"/>
</dbReference>
<feature type="compositionally biased region" description="Basic and acidic residues" evidence="1">
    <location>
        <begin position="79"/>
        <end position="97"/>
    </location>
</feature>
<comment type="caution">
    <text evidence="2">The sequence shown here is derived from an EMBL/GenBank/DDBJ whole genome shotgun (WGS) entry which is preliminary data.</text>
</comment>
<feature type="region of interest" description="Disordered" evidence="1">
    <location>
        <begin position="59"/>
        <end position="177"/>
    </location>
</feature>
<organism evidence="2 3">
    <name type="scientific">Pleurodeles waltl</name>
    <name type="common">Iberian ribbed newt</name>
    <dbReference type="NCBI Taxonomy" id="8319"/>
    <lineage>
        <taxon>Eukaryota</taxon>
        <taxon>Metazoa</taxon>
        <taxon>Chordata</taxon>
        <taxon>Craniata</taxon>
        <taxon>Vertebrata</taxon>
        <taxon>Euteleostomi</taxon>
        <taxon>Amphibia</taxon>
        <taxon>Batrachia</taxon>
        <taxon>Caudata</taxon>
        <taxon>Salamandroidea</taxon>
        <taxon>Salamandridae</taxon>
        <taxon>Pleurodelinae</taxon>
        <taxon>Pleurodeles</taxon>
    </lineage>
</organism>
<name>A0AAV7PYA6_PLEWA</name>
<feature type="region of interest" description="Disordered" evidence="1">
    <location>
        <begin position="1"/>
        <end position="25"/>
    </location>
</feature>
<evidence type="ECO:0000313" key="3">
    <source>
        <dbReference type="Proteomes" id="UP001066276"/>
    </source>
</evidence>
<feature type="compositionally biased region" description="Low complexity" evidence="1">
    <location>
        <begin position="126"/>
        <end position="140"/>
    </location>
</feature>
<keyword evidence="3" id="KW-1185">Reference proteome</keyword>
<evidence type="ECO:0000313" key="2">
    <source>
        <dbReference type="EMBL" id="KAJ1132944.1"/>
    </source>
</evidence>